<evidence type="ECO:0000259" key="7">
    <source>
        <dbReference type="PROSITE" id="PS51999"/>
    </source>
</evidence>
<reference evidence="8" key="2">
    <citation type="submission" date="2018-05" db="EMBL/GenBank/DDBJ databases">
        <title>OgluRS3 (Oryza glumaepatula Reference Sequence Version 3).</title>
        <authorList>
            <person name="Zhang J."/>
            <person name="Kudrna D."/>
            <person name="Lee S."/>
            <person name="Talag J."/>
            <person name="Welchert J."/>
            <person name="Wing R.A."/>
        </authorList>
    </citation>
    <scope>NUCLEOTIDE SEQUENCE [LARGE SCALE GENOMIC DNA]</scope>
</reference>
<accession>A0A0E0BG66</accession>
<name>A0A0E0BG66_9ORYZ</name>
<organism evidence="8">
    <name type="scientific">Oryza glumipatula</name>
    <dbReference type="NCBI Taxonomy" id="40148"/>
    <lineage>
        <taxon>Eukaryota</taxon>
        <taxon>Viridiplantae</taxon>
        <taxon>Streptophyta</taxon>
        <taxon>Embryophyta</taxon>
        <taxon>Tracheophyta</taxon>
        <taxon>Spermatophyta</taxon>
        <taxon>Magnoliopsida</taxon>
        <taxon>Liliopsida</taxon>
        <taxon>Poales</taxon>
        <taxon>Poaceae</taxon>
        <taxon>BOP clade</taxon>
        <taxon>Oryzoideae</taxon>
        <taxon>Oryzeae</taxon>
        <taxon>Oryzinae</taxon>
        <taxon>Oryza</taxon>
    </lineage>
</organism>
<evidence type="ECO:0000256" key="4">
    <source>
        <dbReference type="PROSITE-ProRule" id="PRU01343"/>
    </source>
</evidence>
<feature type="coiled-coil region" evidence="5">
    <location>
        <begin position="110"/>
        <end position="144"/>
    </location>
</feature>
<dbReference type="Gramene" id="OGLUM11G05150.1">
    <property type="protein sequence ID" value="OGLUM11G05150.1"/>
    <property type="gene ID" value="OGLUM11G05150"/>
</dbReference>
<evidence type="ECO:0000256" key="2">
    <source>
        <dbReference type="ARBA" id="ARBA00022771"/>
    </source>
</evidence>
<keyword evidence="2 4" id="KW-0863">Zinc-finger</keyword>
<dbReference type="GO" id="GO:0008270">
    <property type="term" value="F:zinc ion binding"/>
    <property type="evidence" value="ECO:0007669"/>
    <property type="project" value="UniProtKB-KW"/>
</dbReference>
<keyword evidence="6" id="KW-1133">Transmembrane helix</keyword>
<dbReference type="InterPro" id="IPR010666">
    <property type="entry name" value="Znf_GRF"/>
</dbReference>
<feature type="transmembrane region" description="Helical" evidence="6">
    <location>
        <begin position="167"/>
        <end position="186"/>
    </location>
</feature>
<protein>
    <recommendedName>
        <fullName evidence="7">GRF-type domain-containing protein</fullName>
    </recommendedName>
</protein>
<keyword evidence="1" id="KW-0479">Metal-binding</keyword>
<dbReference type="PANTHER" id="PTHR33248">
    <property type="entry name" value="ZINC ION-BINDING PROTEIN"/>
    <property type="match status" value="1"/>
</dbReference>
<evidence type="ECO:0000256" key="1">
    <source>
        <dbReference type="ARBA" id="ARBA00022723"/>
    </source>
</evidence>
<proteinExistence type="predicted"/>
<dbReference type="AlphaFoldDB" id="A0A0E0BG66"/>
<keyword evidence="5" id="KW-0175">Coiled coil</keyword>
<evidence type="ECO:0000256" key="6">
    <source>
        <dbReference type="SAM" id="Phobius"/>
    </source>
</evidence>
<keyword evidence="3" id="KW-0862">Zinc</keyword>
<evidence type="ECO:0000313" key="8">
    <source>
        <dbReference type="EnsemblPlants" id="OGLUM11G05150.1"/>
    </source>
</evidence>
<dbReference type="EnsemblPlants" id="OGLUM11G05150.1">
    <property type="protein sequence ID" value="OGLUM11G05150.1"/>
    <property type="gene ID" value="OGLUM11G05150"/>
</dbReference>
<keyword evidence="6" id="KW-0472">Membrane</keyword>
<evidence type="ECO:0000313" key="9">
    <source>
        <dbReference type="Proteomes" id="UP000026961"/>
    </source>
</evidence>
<dbReference type="Pfam" id="PF06839">
    <property type="entry name" value="Zn_ribbon_GRF"/>
    <property type="match status" value="1"/>
</dbReference>
<dbReference type="PROSITE" id="PS51999">
    <property type="entry name" value="ZF_GRF"/>
    <property type="match status" value="1"/>
</dbReference>
<keyword evidence="9" id="KW-1185">Reference proteome</keyword>
<evidence type="ECO:0000256" key="3">
    <source>
        <dbReference type="ARBA" id="ARBA00022833"/>
    </source>
</evidence>
<keyword evidence="6" id="KW-0812">Transmembrane</keyword>
<dbReference type="Proteomes" id="UP000026961">
    <property type="component" value="Chromosome 11"/>
</dbReference>
<sequence>MASSQSDGSSSYSQHSSRSPIPYRVGPFDYQPVVMCDCRVKAARWISWSPDNPGRRYFKCRNARGLQEGGCGFYAWYDGPTTTFIREVLNDLQDAVWSARREKKGLVLAIQEERMKVEERITEVDTAQRELETAQRELEAARKLSCDYAERIAVLKDRNSRLEKERCYLLVVVMGCVFVMFALVLARRNEG</sequence>
<evidence type="ECO:0000256" key="5">
    <source>
        <dbReference type="SAM" id="Coils"/>
    </source>
</evidence>
<feature type="domain" description="GRF-type" evidence="7">
    <location>
        <begin position="36"/>
        <end position="80"/>
    </location>
</feature>
<reference evidence="8" key="1">
    <citation type="submission" date="2015-04" db="UniProtKB">
        <authorList>
            <consortium name="EnsemblPlants"/>
        </authorList>
    </citation>
    <scope>IDENTIFICATION</scope>
</reference>
<dbReference type="eggNOG" id="ENOG502R3SV">
    <property type="taxonomic scope" value="Eukaryota"/>
</dbReference>
<dbReference type="HOGENOM" id="CLU_088072_1_0_1"/>